<dbReference type="InterPro" id="IPR046349">
    <property type="entry name" value="C1-like_sf"/>
</dbReference>
<evidence type="ECO:0000313" key="8">
    <source>
        <dbReference type="EnsemblMetazoa" id="AALFPA23_020148.P29675"/>
    </source>
</evidence>
<dbReference type="EnsemblMetazoa" id="AALFPA23_020148.R29675">
    <property type="protein sequence ID" value="AALFPA23_020148.P29675"/>
    <property type="gene ID" value="AALFPA23_020148"/>
</dbReference>
<feature type="region of interest" description="Disordered" evidence="6">
    <location>
        <begin position="26"/>
        <end position="75"/>
    </location>
</feature>
<dbReference type="InterPro" id="IPR051366">
    <property type="entry name" value="DEF8"/>
</dbReference>
<dbReference type="GeneID" id="109416467"/>
<evidence type="ECO:0000256" key="6">
    <source>
        <dbReference type="SAM" id="MobiDB-lite"/>
    </source>
</evidence>
<dbReference type="SMART" id="SM00109">
    <property type="entry name" value="C1"/>
    <property type="match status" value="2"/>
</dbReference>
<dbReference type="RefSeq" id="XP_019546075.3">
    <property type="nucleotide sequence ID" value="XM_019690530.3"/>
</dbReference>
<dbReference type="CDD" id="cd20819">
    <property type="entry name" value="C1_DEF8"/>
    <property type="match status" value="1"/>
</dbReference>
<dbReference type="PANTHER" id="PTHR12326">
    <property type="entry name" value="PLECKSTRIN HOMOLOGY DOMAIN CONTAINING PROTEIN"/>
    <property type="match status" value="1"/>
</dbReference>
<evidence type="ECO:0000256" key="4">
    <source>
        <dbReference type="ARBA" id="ARBA00022833"/>
    </source>
</evidence>
<accession>A0ABM1ZNC1</accession>
<keyword evidence="2" id="KW-0677">Repeat</keyword>
<dbReference type="Pfam" id="PF00130">
    <property type="entry name" value="C1_1"/>
    <property type="match status" value="1"/>
</dbReference>
<evidence type="ECO:0000256" key="5">
    <source>
        <dbReference type="ARBA" id="ARBA00029450"/>
    </source>
</evidence>
<dbReference type="InterPro" id="IPR002219">
    <property type="entry name" value="PKC_DAG/PE"/>
</dbReference>
<keyword evidence="9" id="KW-1185">Reference proteome</keyword>
<evidence type="ECO:0000256" key="1">
    <source>
        <dbReference type="ARBA" id="ARBA00022723"/>
    </source>
</evidence>
<dbReference type="InterPro" id="IPR036280">
    <property type="entry name" value="Multihaem_cyt_sf"/>
</dbReference>
<dbReference type="Proteomes" id="UP000069940">
    <property type="component" value="Unassembled WGS sequence"/>
</dbReference>
<evidence type="ECO:0000256" key="3">
    <source>
        <dbReference type="ARBA" id="ARBA00022771"/>
    </source>
</evidence>
<organism evidence="8 9">
    <name type="scientific">Aedes albopictus</name>
    <name type="common">Asian tiger mosquito</name>
    <name type="synonym">Stegomyia albopicta</name>
    <dbReference type="NCBI Taxonomy" id="7160"/>
    <lineage>
        <taxon>Eukaryota</taxon>
        <taxon>Metazoa</taxon>
        <taxon>Ecdysozoa</taxon>
        <taxon>Arthropoda</taxon>
        <taxon>Hexapoda</taxon>
        <taxon>Insecta</taxon>
        <taxon>Pterygota</taxon>
        <taxon>Neoptera</taxon>
        <taxon>Endopterygota</taxon>
        <taxon>Diptera</taxon>
        <taxon>Nematocera</taxon>
        <taxon>Culicoidea</taxon>
        <taxon>Culicidae</taxon>
        <taxon>Culicinae</taxon>
        <taxon>Aedini</taxon>
        <taxon>Aedes</taxon>
        <taxon>Stegomyia</taxon>
    </lineage>
</organism>
<comment type="similarity">
    <text evidence="5">Belongs to the DEF8 family.</text>
</comment>
<name>A0ABM1ZNC1_AEDAL</name>
<sequence length="520" mass="58775">MQTVQSLKDGIWNLPNTVTSFLAKEEVVPSANSDDSSNNNNNNGSSKSMTNSDVSGKSNPDQSNADDITDKSDSDEVLVEEGVALGTSSSVLSSDESSLERSHAIPYTLIKEQWQLVLDQEETVTIPQMESAIQKCKDLVLQTTEDSIERKWLVRHLIELRHRLRELQDVDSDPDAEPPDTRVILGHHFVKCGGNSSAKRKLHCDHCAGIIWNVMQPSYVCADCSFVAHHKCIPSVIRICAHVITTERNRPIECICPEIGLAFQKYTCAECGTQLSYNVSTGFSCFGVELKAEKLNSIVPRLCDYSGLYYCPACHWNDTSIIPARVMNNWDFLPRKVGRASLQQIRLLYDRPIINLEQRNPRLFQLVALKLGVVKKLRQKLIQMRRYLMVCRIADELRLVRENIGDRRHLMQNVDMYSVADLVGVENGTLLDFLRKVLVAFERHIRNCVICSGKAYICEVCNNDEILFPFDDAAVACTRCNSISHRSCHARKNQSCLKCTRLRIREQQMRNEILDAANGN</sequence>
<keyword evidence="1" id="KW-0479">Metal-binding</keyword>
<dbReference type="Gene3D" id="3.30.60.20">
    <property type="match status" value="1"/>
</dbReference>
<dbReference type="InterPro" id="IPR025258">
    <property type="entry name" value="RH_dom"/>
</dbReference>
<dbReference type="SMART" id="SM01175">
    <property type="entry name" value="DUF4206"/>
    <property type="match status" value="1"/>
</dbReference>
<proteinExistence type="inferred from homology"/>
<evidence type="ECO:0000259" key="7">
    <source>
        <dbReference type="PROSITE" id="PS50081"/>
    </source>
</evidence>
<evidence type="ECO:0000256" key="2">
    <source>
        <dbReference type="ARBA" id="ARBA00022737"/>
    </source>
</evidence>
<keyword evidence="3" id="KW-0863">Zinc-finger</keyword>
<protein>
    <recommendedName>
        <fullName evidence="7">Phorbol-ester/DAG-type domain-containing protein</fullName>
    </recommendedName>
</protein>
<dbReference type="PROSITE" id="PS50081">
    <property type="entry name" value="ZF_DAG_PE_2"/>
    <property type="match status" value="1"/>
</dbReference>
<evidence type="ECO:0000313" key="9">
    <source>
        <dbReference type="Proteomes" id="UP000069940"/>
    </source>
</evidence>
<feature type="domain" description="Phorbol-ester/DAG-type" evidence="7">
    <location>
        <begin position="186"/>
        <end position="240"/>
    </location>
</feature>
<dbReference type="PANTHER" id="PTHR12326:SF3">
    <property type="entry name" value="DIFFERENTIALLY EXPRESSED IN FDCP 8 HOMOLOG"/>
    <property type="match status" value="1"/>
</dbReference>
<dbReference type="SUPFAM" id="SSF48695">
    <property type="entry name" value="Multiheme cytochromes"/>
    <property type="match status" value="1"/>
</dbReference>
<feature type="compositionally biased region" description="Low complexity" evidence="6">
    <location>
        <begin position="30"/>
        <end position="52"/>
    </location>
</feature>
<keyword evidence="4" id="KW-0862">Zinc</keyword>
<feature type="compositionally biased region" description="Polar residues" evidence="6">
    <location>
        <begin position="53"/>
        <end position="66"/>
    </location>
</feature>
<reference evidence="8" key="2">
    <citation type="submission" date="2025-05" db="UniProtKB">
        <authorList>
            <consortium name="EnsemblMetazoa"/>
        </authorList>
    </citation>
    <scope>IDENTIFICATION</scope>
    <source>
        <strain evidence="8">Foshan</strain>
    </source>
</reference>
<dbReference type="SUPFAM" id="SSF57889">
    <property type="entry name" value="Cysteine-rich domain"/>
    <property type="match status" value="1"/>
</dbReference>
<dbReference type="InterPro" id="IPR047983">
    <property type="entry name" value="DEF8_C1"/>
</dbReference>
<dbReference type="Pfam" id="PF13901">
    <property type="entry name" value="RH_dom"/>
    <property type="match status" value="1"/>
</dbReference>
<reference evidence="9" key="1">
    <citation type="journal article" date="2015" name="Proc. Natl. Acad. Sci. U.S.A.">
        <title>Genome sequence of the Asian Tiger mosquito, Aedes albopictus, reveals insights into its biology, genetics, and evolution.</title>
        <authorList>
            <person name="Chen X.G."/>
            <person name="Jiang X."/>
            <person name="Gu J."/>
            <person name="Xu M."/>
            <person name="Wu Y."/>
            <person name="Deng Y."/>
            <person name="Zhang C."/>
            <person name="Bonizzoni M."/>
            <person name="Dermauw W."/>
            <person name="Vontas J."/>
            <person name="Armbruster P."/>
            <person name="Huang X."/>
            <person name="Yang Y."/>
            <person name="Zhang H."/>
            <person name="He W."/>
            <person name="Peng H."/>
            <person name="Liu Y."/>
            <person name="Wu K."/>
            <person name="Chen J."/>
            <person name="Lirakis M."/>
            <person name="Topalis P."/>
            <person name="Van Leeuwen T."/>
            <person name="Hall A.B."/>
            <person name="Jiang X."/>
            <person name="Thorpe C."/>
            <person name="Mueller R.L."/>
            <person name="Sun C."/>
            <person name="Waterhouse R.M."/>
            <person name="Yan G."/>
            <person name="Tu Z.J."/>
            <person name="Fang X."/>
            <person name="James A.A."/>
        </authorList>
    </citation>
    <scope>NUCLEOTIDE SEQUENCE [LARGE SCALE GENOMIC DNA]</scope>
    <source>
        <strain evidence="9">Foshan</strain>
    </source>
</reference>